<proteinExistence type="predicted"/>
<protein>
    <recommendedName>
        <fullName evidence="3">SD-repeat containing protein B domain-containing protein</fullName>
    </recommendedName>
</protein>
<dbReference type="AlphaFoldDB" id="D3BAG3"/>
<dbReference type="Proteomes" id="UP000001396">
    <property type="component" value="Unassembled WGS sequence"/>
</dbReference>
<dbReference type="GeneID" id="31361023"/>
<comment type="caution">
    <text evidence="1">The sequence shown here is derived from an EMBL/GenBank/DDBJ whole genome shotgun (WGS) entry which is preliminary data.</text>
</comment>
<gene>
    <name evidence="1" type="ORF">PPL_05539</name>
</gene>
<dbReference type="Gene3D" id="2.60.40.10">
    <property type="entry name" value="Immunoglobulins"/>
    <property type="match status" value="1"/>
</dbReference>
<keyword evidence="2" id="KW-1185">Reference proteome</keyword>
<name>D3BAG3_HETP5</name>
<dbReference type="RefSeq" id="XP_020433667.1">
    <property type="nucleotide sequence ID" value="XM_020576418.1"/>
</dbReference>
<dbReference type="EMBL" id="ADBJ01000025">
    <property type="protein sequence ID" value="EFA81550.1"/>
    <property type="molecule type" value="Genomic_DNA"/>
</dbReference>
<reference evidence="1 2" key="1">
    <citation type="journal article" date="2011" name="Genome Res.">
        <title>Phylogeny-wide analysis of social amoeba genomes highlights ancient origins for complex intercellular communication.</title>
        <authorList>
            <person name="Heidel A.J."/>
            <person name="Lawal H.M."/>
            <person name="Felder M."/>
            <person name="Schilde C."/>
            <person name="Helps N.R."/>
            <person name="Tunggal B."/>
            <person name="Rivero F."/>
            <person name="John U."/>
            <person name="Schleicher M."/>
            <person name="Eichinger L."/>
            <person name="Platzer M."/>
            <person name="Noegel A.A."/>
            <person name="Schaap P."/>
            <person name="Gloeckner G."/>
        </authorList>
    </citation>
    <scope>NUCLEOTIDE SEQUENCE [LARGE SCALE GENOMIC DNA]</scope>
    <source>
        <strain evidence="2">ATCC 26659 / Pp 5 / PN500</strain>
    </source>
</reference>
<sequence length="272" mass="31528">MKFYNNLFIVVSGLLVLYFTLYPDIVLSVYIPPVGNGQYYVQYRVIGHVYLDTNENGEFDDGEHLIDGLEVFLTKSDKQIAHFRTMYGEESFIIPALREAQYCITIKDSTLHKFSPVLSSNNMLYPNGSYCFDLNPQTTTNERGRVFRYFAGFKENKYPVSVITWHDVNQNGLIDEDEPYLPGISGEIRYDNENGPLYARFNTGELQYGHGFNIELVADRVYCIILKDPSDTYKIEKKIGYSKFDPITQSIRFYMNRYRDPLHIPAGFILKI</sequence>
<dbReference type="InterPro" id="IPR013783">
    <property type="entry name" value="Ig-like_fold"/>
</dbReference>
<organism evidence="1 2">
    <name type="scientific">Heterostelium pallidum (strain ATCC 26659 / Pp 5 / PN500)</name>
    <name type="common">Cellular slime mold</name>
    <name type="synonym">Polysphondylium pallidum</name>
    <dbReference type="NCBI Taxonomy" id="670386"/>
    <lineage>
        <taxon>Eukaryota</taxon>
        <taxon>Amoebozoa</taxon>
        <taxon>Evosea</taxon>
        <taxon>Eumycetozoa</taxon>
        <taxon>Dictyostelia</taxon>
        <taxon>Acytosteliales</taxon>
        <taxon>Acytosteliaceae</taxon>
        <taxon>Heterostelium</taxon>
    </lineage>
</organism>
<dbReference type="InParanoid" id="D3BAG3"/>
<evidence type="ECO:0000313" key="1">
    <source>
        <dbReference type="EMBL" id="EFA81550.1"/>
    </source>
</evidence>
<evidence type="ECO:0000313" key="2">
    <source>
        <dbReference type="Proteomes" id="UP000001396"/>
    </source>
</evidence>
<evidence type="ECO:0008006" key="3">
    <source>
        <dbReference type="Google" id="ProtNLM"/>
    </source>
</evidence>
<accession>D3BAG3</accession>